<gene>
    <name evidence="4" type="ORF">DBY38_14245</name>
    <name evidence="5" type="ORF">SAMN04487885_12914</name>
</gene>
<evidence type="ECO:0000313" key="5">
    <source>
        <dbReference type="EMBL" id="SFG14870.1"/>
    </source>
</evidence>
<dbReference type="STRING" id="1529.SAMN04487885_12914"/>
<evidence type="ECO:0000259" key="2">
    <source>
        <dbReference type="Pfam" id="PF11738"/>
    </source>
</evidence>
<dbReference type="EMBL" id="QAMZ01000056">
    <property type="protein sequence ID" value="PWL51395.1"/>
    <property type="molecule type" value="Genomic_DNA"/>
</dbReference>
<accession>A0A1I2PH42</accession>
<organism evidence="5 6">
    <name type="scientific">Clostridium cadaveris</name>
    <dbReference type="NCBI Taxonomy" id="1529"/>
    <lineage>
        <taxon>Bacteria</taxon>
        <taxon>Bacillati</taxon>
        <taxon>Bacillota</taxon>
        <taxon>Clostridia</taxon>
        <taxon>Eubacteriales</taxon>
        <taxon>Clostridiaceae</taxon>
        <taxon>Clostridium</taxon>
    </lineage>
</organism>
<dbReference type="AlphaFoldDB" id="A0A1I2PH42"/>
<reference evidence="4 7" key="2">
    <citation type="submission" date="2018-03" db="EMBL/GenBank/DDBJ databases">
        <title>The uncultured portion of the human microbiome is neutrally assembled.</title>
        <authorList>
            <person name="Jeraldo P."/>
            <person name="Boardman L."/>
            <person name="White B.A."/>
            <person name="Nelson H."/>
            <person name="Goldenfeld N."/>
            <person name="Chia N."/>
        </authorList>
    </citation>
    <scope>NUCLEOTIDE SEQUENCE [LARGE SCALE GENOMIC DNA]</scope>
    <source>
        <strain evidence="4">CIM:MAG 903</strain>
    </source>
</reference>
<dbReference type="GeneID" id="90546011"/>
<proteinExistence type="predicted"/>
<dbReference type="Pfam" id="PF13739">
    <property type="entry name" value="PdaC"/>
    <property type="match status" value="1"/>
</dbReference>
<dbReference type="Proteomes" id="UP000182135">
    <property type="component" value="Unassembled WGS sequence"/>
</dbReference>
<evidence type="ECO:0000313" key="6">
    <source>
        <dbReference type="Proteomes" id="UP000182135"/>
    </source>
</evidence>
<dbReference type="InterPro" id="IPR025303">
    <property type="entry name" value="PdaC"/>
</dbReference>
<dbReference type="EMBL" id="FOOE01000029">
    <property type="protein sequence ID" value="SFG14870.1"/>
    <property type="molecule type" value="Genomic_DNA"/>
</dbReference>
<dbReference type="Gene3D" id="3.90.640.20">
    <property type="entry name" value="Heat-shock cognate protein, ATPase"/>
    <property type="match status" value="1"/>
</dbReference>
<dbReference type="RefSeq" id="WP_074846347.1">
    <property type="nucleotide sequence ID" value="NZ_CP076620.1"/>
</dbReference>
<reference evidence="5 6" key="1">
    <citation type="submission" date="2016-10" db="EMBL/GenBank/DDBJ databases">
        <authorList>
            <person name="de Groot N.N."/>
        </authorList>
    </citation>
    <scope>NUCLEOTIDE SEQUENCE [LARGE SCALE GENOMIC DNA]</scope>
    <source>
        <strain evidence="5 6">NLAE-zl-G419</strain>
    </source>
</reference>
<evidence type="ECO:0000313" key="4">
    <source>
        <dbReference type="EMBL" id="PWL51395.1"/>
    </source>
</evidence>
<feature type="domain" description="DUF3298" evidence="2">
    <location>
        <begin position="146"/>
        <end position="219"/>
    </location>
</feature>
<evidence type="ECO:0000259" key="3">
    <source>
        <dbReference type="Pfam" id="PF13739"/>
    </source>
</evidence>
<name>A0A1I2PH42_9CLOT</name>
<keyword evidence="1" id="KW-0732">Signal</keyword>
<dbReference type="InterPro" id="IPR037126">
    <property type="entry name" value="PdaC/RsiV-like_sf"/>
</dbReference>
<dbReference type="Gene3D" id="3.30.565.40">
    <property type="entry name" value="Fervidobacterium nodosum Rt17-B1 like"/>
    <property type="match status" value="1"/>
</dbReference>
<protein>
    <submittedName>
        <fullName evidence="4">DUF3298/DUF4163 domain-containing protein</fullName>
    </submittedName>
</protein>
<feature type="signal peptide" evidence="1">
    <location>
        <begin position="1"/>
        <end position="22"/>
    </location>
</feature>
<dbReference type="Pfam" id="PF11738">
    <property type="entry name" value="DUF3298"/>
    <property type="match status" value="1"/>
</dbReference>
<dbReference type="Proteomes" id="UP000246114">
    <property type="component" value="Unassembled WGS sequence"/>
</dbReference>
<dbReference type="InterPro" id="IPR021729">
    <property type="entry name" value="DUF3298"/>
</dbReference>
<keyword evidence="6" id="KW-1185">Reference proteome</keyword>
<evidence type="ECO:0000256" key="1">
    <source>
        <dbReference type="SAM" id="SignalP"/>
    </source>
</evidence>
<sequence>MKKNKWICCFFAVLCLVMIICGFDKKDLAGVGKETISKKSDFYDIYMDIPKIEGLKNLDFQTQINDKIKRESSDFADQVQKEAEEYGKNLAGIKFIIKQDFSTTYNGKELLSIPVSRYYYAGGAHGVTTLKTLNIDKNSGKEIILKDLFKEKFDFKGVINKEISSQIEKNKNEYFPDEFKGIKDNTEFFLTNNGVVVYYQLYEIAPYVKGIPKFEIKYDLLKEGLKYNMP</sequence>
<feature type="domain" description="Deacetylase PdaC" evidence="3">
    <location>
        <begin position="36"/>
        <end position="128"/>
    </location>
</feature>
<dbReference type="eggNOG" id="COG5513">
    <property type="taxonomic scope" value="Bacteria"/>
</dbReference>
<feature type="chain" id="PRO_5038295137" evidence="1">
    <location>
        <begin position="23"/>
        <end position="230"/>
    </location>
</feature>
<evidence type="ECO:0000313" key="7">
    <source>
        <dbReference type="Proteomes" id="UP000246114"/>
    </source>
</evidence>
<dbReference type="OrthoDB" id="5637at2"/>